<protein>
    <submittedName>
        <fullName evidence="1">Uncharacterized protein</fullName>
    </submittedName>
</protein>
<evidence type="ECO:0000313" key="2">
    <source>
        <dbReference type="Proteomes" id="UP000269883"/>
    </source>
</evidence>
<gene>
    <name evidence="1" type="ORF">DFE_1932</name>
</gene>
<name>A0A2Z6AZL1_9BACT</name>
<dbReference type="Proteomes" id="UP000269883">
    <property type="component" value="Chromosome"/>
</dbReference>
<reference evidence="1 2" key="1">
    <citation type="journal article" date="2018" name="Sci. Adv.">
        <title>Multi-heme cytochromes provide a pathway for survival in energy-limited environments.</title>
        <authorList>
            <person name="Deng X."/>
            <person name="Dohmae N."/>
            <person name="Nealson K.H."/>
            <person name="Hashimoto K."/>
            <person name="Okamoto A."/>
        </authorList>
    </citation>
    <scope>NUCLEOTIDE SEQUENCE [LARGE SCALE GENOMIC DNA]</scope>
    <source>
        <strain evidence="1 2">IS5</strain>
    </source>
</reference>
<dbReference type="KEGG" id="dfl:DFE_1932"/>
<dbReference type="AlphaFoldDB" id="A0A2Z6AZL1"/>
<sequence length="260" mass="29237">MDNLILGLAAGYHYGDVRPFLASLNDVGYSGRCVLFVTSTTRGIDEMREAGAEVIAFERTGEIAHLSYNAYRYFLYLNYLRAHGPFGRVLVTDVRDVLFQADPFSYPWADGVNVTLEDRRMTIGSCPYVTRWITGHMGESIWESLRDRPISCSGTTVADHAGMLDYLERLTALLVPYEPDRKMMAGYDQGVHNHLIHNDLLPRLTLHDNAGPILTLAYKKDAPAVNSAGCILNDAGHPAVIVHQYDRKPDLFKLVREQYQ</sequence>
<accession>A0A2Z6AZL1</accession>
<proteinExistence type="predicted"/>
<organism evidence="1 2">
    <name type="scientific">Desulfovibrio ferrophilus</name>
    <dbReference type="NCBI Taxonomy" id="241368"/>
    <lineage>
        <taxon>Bacteria</taxon>
        <taxon>Pseudomonadati</taxon>
        <taxon>Thermodesulfobacteriota</taxon>
        <taxon>Desulfovibrionia</taxon>
        <taxon>Desulfovibrionales</taxon>
        <taxon>Desulfovibrionaceae</taxon>
        <taxon>Desulfovibrio</taxon>
    </lineage>
</organism>
<dbReference type="RefSeq" id="WP_232034751.1">
    <property type="nucleotide sequence ID" value="NZ_AP017378.1"/>
</dbReference>
<keyword evidence="2" id="KW-1185">Reference proteome</keyword>
<evidence type="ECO:0000313" key="1">
    <source>
        <dbReference type="EMBL" id="BBD08658.1"/>
    </source>
</evidence>
<dbReference type="EMBL" id="AP017378">
    <property type="protein sequence ID" value="BBD08658.1"/>
    <property type="molecule type" value="Genomic_DNA"/>
</dbReference>